<dbReference type="Gene3D" id="3.30.310.50">
    <property type="entry name" value="Alpha-D-phosphohexomutase, C-terminal domain"/>
    <property type="match status" value="1"/>
</dbReference>
<dbReference type="PRINTS" id="PR00509">
    <property type="entry name" value="PGMPMM"/>
</dbReference>
<evidence type="ECO:0000256" key="13">
    <source>
        <dbReference type="ARBA" id="ARBA00041398"/>
    </source>
</evidence>
<dbReference type="InterPro" id="IPR005841">
    <property type="entry name" value="Alpha-D-phosphohexomutase_SF"/>
</dbReference>
<dbReference type="InterPro" id="IPR005843">
    <property type="entry name" value="A-D-PHexomutase_C"/>
</dbReference>
<evidence type="ECO:0000256" key="3">
    <source>
        <dbReference type="ARBA" id="ARBA00005164"/>
    </source>
</evidence>
<evidence type="ECO:0000313" key="20">
    <source>
        <dbReference type="EMBL" id="MBT1137133.1"/>
    </source>
</evidence>
<keyword evidence="8" id="KW-0597">Phosphoprotein</keyword>
<dbReference type="EC" id="5.4.2.2" evidence="6"/>
<dbReference type="Pfam" id="PF00408">
    <property type="entry name" value="PGM_PMM_IV"/>
    <property type="match status" value="1"/>
</dbReference>
<accession>A0ABS5UEX3</accession>
<dbReference type="InterPro" id="IPR005845">
    <property type="entry name" value="A-D-PHexomutase_a/b/a-II"/>
</dbReference>
<dbReference type="EMBL" id="JAEQMM010000003">
    <property type="protein sequence ID" value="MBT1137133.1"/>
    <property type="molecule type" value="Genomic_DNA"/>
</dbReference>
<proteinExistence type="inferred from homology"/>
<protein>
    <recommendedName>
        <fullName evidence="12">Phosphoglucomutase</fullName>
        <ecNumber evidence="6">5.4.2.2</ecNumber>
    </recommendedName>
    <alternativeName>
        <fullName evidence="14">Alpha-phosphoglucomutase</fullName>
    </alternativeName>
    <alternativeName>
        <fullName evidence="13">Glucose phosphomutase</fullName>
    </alternativeName>
</protein>
<dbReference type="PROSITE" id="PS00710">
    <property type="entry name" value="PGM_PMM"/>
    <property type="match status" value="1"/>
</dbReference>
<dbReference type="Pfam" id="PF02880">
    <property type="entry name" value="PGM_PMM_III"/>
    <property type="match status" value="1"/>
</dbReference>
<dbReference type="InterPro" id="IPR036900">
    <property type="entry name" value="A-D-PHexomutase_C_sf"/>
</dbReference>
<dbReference type="SUPFAM" id="SSF55957">
    <property type="entry name" value="Phosphoglucomutase, C-terminal domain"/>
    <property type="match status" value="1"/>
</dbReference>
<organism evidence="20 21">
    <name type="scientific">Lactiplantibacillus argentoratensis</name>
    <dbReference type="NCBI Taxonomy" id="271881"/>
    <lineage>
        <taxon>Bacteria</taxon>
        <taxon>Bacillati</taxon>
        <taxon>Bacillota</taxon>
        <taxon>Bacilli</taxon>
        <taxon>Lactobacillales</taxon>
        <taxon>Lactobacillaceae</taxon>
        <taxon>Lactiplantibacillus</taxon>
    </lineage>
</organism>
<dbReference type="Proteomes" id="UP000694640">
    <property type="component" value="Unassembled WGS sequence"/>
</dbReference>
<evidence type="ECO:0000256" key="7">
    <source>
        <dbReference type="ARBA" id="ARBA00022526"/>
    </source>
</evidence>
<evidence type="ECO:0000256" key="15">
    <source>
        <dbReference type="RuleBase" id="RU004326"/>
    </source>
</evidence>
<gene>
    <name evidence="20" type="ORF">JKL17_03115</name>
</gene>
<keyword evidence="9 15" id="KW-0479">Metal-binding</keyword>
<dbReference type="Pfam" id="PF02879">
    <property type="entry name" value="PGM_PMM_II"/>
    <property type="match status" value="1"/>
</dbReference>
<comment type="cofactor">
    <cofactor evidence="2">
        <name>Mg(2+)</name>
        <dbReference type="ChEBI" id="CHEBI:18420"/>
    </cofactor>
</comment>
<comment type="catalytic activity">
    <reaction evidence="1">
        <text>alpha-D-glucose 1-phosphate = alpha-D-glucose 6-phosphate</text>
        <dbReference type="Rhea" id="RHEA:23536"/>
        <dbReference type="ChEBI" id="CHEBI:58225"/>
        <dbReference type="ChEBI" id="CHEBI:58601"/>
        <dbReference type="EC" id="5.4.2.2"/>
    </reaction>
</comment>
<evidence type="ECO:0000259" key="16">
    <source>
        <dbReference type="Pfam" id="PF00408"/>
    </source>
</evidence>
<dbReference type="InterPro" id="IPR005846">
    <property type="entry name" value="A-D-PHexomutase_a/b/a-III"/>
</dbReference>
<dbReference type="InterPro" id="IPR016055">
    <property type="entry name" value="A-D-PHexomutase_a/b/a-I/II/III"/>
</dbReference>
<evidence type="ECO:0000256" key="1">
    <source>
        <dbReference type="ARBA" id="ARBA00000443"/>
    </source>
</evidence>
<keyword evidence="11" id="KW-0413">Isomerase</keyword>
<comment type="pathway">
    <text evidence="4">Lipid metabolism.</text>
</comment>
<evidence type="ECO:0000256" key="9">
    <source>
        <dbReference type="ARBA" id="ARBA00022723"/>
    </source>
</evidence>
<evidence type="ECO:0000256" key="6">
    <source>
        <dbReference type="ARBA" id="ARBA00012728"/>
    </source>
</evidence>
<name>A0ABS5UEX3_9LACO</name>
<feature type="domain" description="Alpha-D-phosphohexomutase alpha/beta/alpha" evidence="17">
    <location>
        <begin position="42"/>
        <end position="181"/>
    </location>
</feature>
<keyword evidence="21" id="KW-1185">Reference proteome</keyword>
<evidence type="ECO:0000256" key="11">
    <source>
        <dbReference type="ARBA" id="ARBA00023235"/>
    </source>
</evidence>
<comment type="pathway">
    <text evidence="3">Glycolipid metabolism; diglucosyl-diacylglycerol biosynthesis.</text>
</comment>
<evidence type="ECO:0000256" key="14">
    <source>
        <dbReference type="ARBA" id="ARBA00041467"/>
    </source>
</evidence>
<dbReference type="InterPro" id="IPR016066">
    <property type="entry name" value="A-D-PHexomutase_CS"/>
</dbReference>
<evidence type="ECO:0000259" key="17">
    <source>
        <dbReference type="Pfam" id="PF02878"/>
    </source>
</evidence>
<dbReference type="PANTHER" id="PTHR45745">
    <property type="entry name" value="PHOSPHOMANNOMUTASE 45A"/>
    <property type="match status" value="1"/>
</dbReference>
<evidence type="ECO:0000313" key="21">
    <source>
        <dbReference type="Proteomes" id="UP000694640"/>
    </source>
</evidence>
<dbReference type="RefSeq" id="WP_063724048.1">
    <property type="nucleotide sequence ID" value="NZ_JAEQMM010000003.1"/>
</dbReference>
<dbReference type="InterPro" id="IPR005844">
    <property type="entry name" value="A-D-PHexomutase_a/b/a-I"/>
</dbReference>
<feature type="domain" description="Alpha-D-phosphohexomutase alpha/beta/alpha" evidence="18">
    <location>
        <begin position="211"/>
        <end position="314"/>
    </location>
</feature>
<feature type="domain" description="Alpha-D-phosphohexomutase alpha/beta/alpha" evidence="19">
    <location>
        <begin position="326"/>
        <end position="453"/>
    </location>
</feature>
<comment type="caution">
    <text evidence="20">The sequence shown here is derived from an EMBL/GenBank/DDBJ whole genome shotgun (WGS) entry which is preliminary data.</text>
</comment>
<dbReference type="Gene3D" id="3.40.120.10">
    <property type="entry name" value="Alpha-D-Glucose-1,6-Bisphosphate, subunit A, domain 3"/>
    <property type="match status" value="3"/>
</dbReference>
<reference evidence="20 21" key="1">
    <citation type="submission" date="2021-01" db="EMBL/GenBank/DDBJ databases">
        <title>High-quality draft genome sequence data of six Lactiplantibacillus plantarum subsp. argentoratensis strains isolated from various Greek sourdoughs.</title>
        <authorList>
            <person name="Syrokou M.K."/>
            <person name="Paramithiotis S."/>
            <person name="Skandamis P.N."/>
            <person name="Drosinos E.H."/>
            <person name="Bosnea L."/>
            <person name="Mataragas M."/>
        </authorList>
    </citation>
    <scope>NUCLEOTIDE SEQUENCE [LARGE SCALE GENOMIC DNA]</scope>
    <source>
        <strain evidence="20 21">LQC 2520</strain>
    </source>
</reference>
<dbReference type="PANTHER" id="PTHR45745:SF1">
    <property type="entry name" value="PHOSPHOGLUCOMUTASE 2B-RELATED"/>
    <property type="match status" value="1"/>
</dbReference>
<evidence type="ECO:0000259" key="18">
    <source>
        <dbReference type="Pfam" id="PF02879"/>
    </source>
</evidence>
<dbReference type="SUPFAM" id="SSF53738">
    <property type="entry name" value="Phosphoglucomutase, first 3 domains"/>
    <property type="match status" value="3"/>
</dbReference>
<comment type="similarity">
    <text evidence="5 15">Belongs to the phosphohexose mutase family.</text>
</comment>
<feature type="domain" description="Alpha-D-phosphohexomutase C-terminal" evidence="16">
    <location>
        <begin position="519"/>
        <end position="548"/>
    </location>
</feature>
<sequence length="575" mass="63491">MSWQDTYNTWKNQATLETSLKQELAGMADDDAALEDAFYEPMEFGTAGMRGVLGPGINRMNIYTVRQATEGLARFMDTLPAEVKERGVAISFDSRHHSEDFAHESARVLGQHGIKSYVFESLRPTPELSFTVRHLHTYAGIMITASHNPKQYNGYKIYGEDGGQMPPKESDLITSYIRKVDDVFAIAVADEQQLLADKTETIIGDDVDQDYLAKVKEVTINQKLVDEVGKDMKLVFTPLHGTGRMLGEKALKNAGFKNFSVVKEQAVADPEFSTVKFPNPEFPEAFKMAIDLGKKEGADVLIAVDPDADRLGTAVRQPNGEYVLLTGNQIAAVLLHYILQANKDAGTLPANAAAVKSIVSSEFATKVAASYGVTMINVLTGFKYIAEQIEHFEATGEHTYMFGFEESYGYLIKPFVHDKDAIQTTVLLAEVAAYYKQQGKNLYDGLQDLFKEYGYFREQTTSEEFDGVGGSDKIAALMTKFRSEAPTAFAGYDVTGTEDFQSQTESFADGHTAPIALPKANVLKYHLNDGTWIAIRPSGTEPKIKFYIGTLGSTLEEANDKLAKFEAAIQAFIKE</sequence>
<dbReference type="CDD" id="cd05799">
    <property type="entry name" value="PGM2"/>
    <property type="match status" value="1"/>
</dbReference>
<evidence type="ECO:0000256" key="4">
    <source>
        <dbReference type="ARBA" id="ARBA00005189"/>
    </source>
</evidence>
<evidence type="ECO:0000256" key="12">
    <source>
        <dbReference type="ARBA" id="ARBA00039995"/>
    </source>
</evidence>
<keyword evidence="7" id="KW-0313">Glucose metabolism</keyword>
<keyword evidence="10 15" id="KW-0460">Magnesium</keyword>
<evidence type="ECO:0000256" key="8">
    <source>
        <dbReference type="ARBA" id="ARBA00022553"/>
    </source>
</evidence>
<keyword evidence="7" id="KW-0119">Carbohydrate metabolism</keyword>
<evidence type="ECO:0000256" key="2">
    <source>
        <dbReference type="ARBA" id="ARBA00001946"/>
    </source>
</evidence>
<evidence type="ECO:0000259" key="19">
    <source>
        <dbReference type="Pfam" id="PF02880"/>
    </source>
</evidence>
<evidence type="ECO:0000256" key="10">
    <source>
        <dbReference type="ARBA" id="ARBA00022842"/>
    </source>
</evidence>
<dbReference type="Pfam" id="PF02878">
    <property type="entry name" value="PGM_PMM_I"/>
    <property type="match status" value="1"/>
</dbReference>
<evidence type="ECO:0000256" key="5">
    <source>
        <dbReference type="ARBA" id="ARBA00010231"/>
    </source>
</evidence>